<dbReference type="InterPro" id="IPR005066">
    <property type="entry name" value="MoCF_OxRdtse_dimer"/>
</dbReference>
<organism evidence="3 4">
    <name type="scientific">Deinococcus aluminii</name>
    <dbReference type="NCBI Taxonomy" id="1656885"/>
    <lineage>
        <taxon>Bacteria</taxon>
        <taxon>Thermotogati</taxon>
        <taxon>Deinococcota</taxon>
        <taxon>Deinococci</taxon>
        <taxon>Deinococcales</taxon>
        <taxon>Deinococcaceae</taxon>
        <taxon>Deinococcus</taxon>
    </lineage>
</organism>
<evidence type="ECO:0000313" key="3">
    <source>
        <dbReference type="EMBL" id="GAA5534012.1"/>
    </source>
</evidence>
<gene>
    <name evidence="3" type="primary">msrP_2</name>
    <name evidence="3" type="ORF">Dalu01_02420</name>
</gene>
<dbReference type="InterPro" id="IPR000572">
    <property type="entry name" value="OxRdtase_Mopterin-bd_dom"/>
</dbReference>
<dbReference type="SUPFAM" id="SSF56524">
    <property type="entry name" value="Oxidoreductase molybdopterin-binding domain"/>
    <property type="match status" value="1"/>
</dbReference>
<sequence>MNRRAFMAFSFRVGLAAVLLPGLGRLGWGRAQGASGPLRAFRPGTPYPLVALPGKAPLGQVYDRPPNYETPTPQLIGKRQYPFTDTETYYVRYREADVPVISPAQFRLRIYGDRAGKDLTLTLDDLKKYPRVEYAAVGECTGLGRGLIKPLVPGMPWTKGDVSCAVWAGASLRAVLDDVGIKPGAVQVAFKSAGRTVALTKAEYWRAYPVETARLPEAMLAYEMNGGSMPLWNGAPLRLVIPGTYAPAWVKQLIEIEVRSTPQPLEWSGRKITPGRLKIYSLLTEPTDGTRLTAGQPVDVVGVAWDDGTGIARVDWSSDDGQTWQPATLEKSYGRFAWRVWRARITPQKSGLLRILTRATDVKGRVQPMDMTPDVLQSGGRNKNNSMRTFVATFEVV</sequence>
<keyword evidence="4" id="KW-1185">Reference proteome</keyword>
<reference evidence="3 4" key="1">
    <citation type="submission" date="2024-02" db="EMBL/GenBank/DDBJ databases">
        <title>Deinococcus aluminii NBRC 112889.</title>
        <authorList>
            <person name="Ichikawa N."/>
            <person name="Katano-Makiyama Y."/>
            <person name="Hidaka K."/>
        </authorList>
    </citation>
    <scope>NUCLEOTIDE SEQUENCE [LARGE SCALE GENOMIC DNA]</scope>
    <source>
        <strain evidence="3 4">NBRC 112889</strain>
    </source>
</reference>
<comment type="caution">
    <text evidence="3">The sequence shown here is derived from an EMBL/GenBank/DDBJ whole genome shotgun (WGS) entry which is preliminary data.</text>
</comment>
<feature type="domain" description="Oxidoreductase molybdopterin-binding" evidence="1">
    <location>
        <begin position="97"/>
        <end position="266"/>
    </location>
</feature>
<dbReference type="SUPFAM" id="SSF81296">
    <property type="entry name" value="E set domains"/>
    <property type="match status" value="1"/>
</dbReference>
<evidence type="ECO:0000259" key="2">
    <source>
        <dbReference type="Pfam" id="PF03404"/>
    </source>
</evidence>
<feature type="domain" description="Moybdenum cofactor oxidoreductase dimerisation" evidence="2">
    <location>
        <begin position="277"/>
        <end position="376"/>
    </location>
</feature>
<dbReference type="Gene3D" id="3.90.420.10">
    <property type="entry name" value="Oxidoreductase, molybdopterin-binding domain"/>
    <property type="match status" value="1"/>
</dbReference>
<proteinExistence type="predicted"/>
<dbReference type="EMBL" id="BAABRV010000005">
    <property type="protein sequence ID" value="GAA5534012.1"/>
    <property type="molecule type" value="Genomic_DNA"/>
</dbReference>
<accession>A0ABP9XF66</accession>
<dbReference type="InterPro" id="IPR036374">
    <property type="entry name" value="OxRdtase_Mopterin-bd_sf"/>
</dbReference>
<dbReference type="Proteomes" id="UP001404956">
    <property type="component" value="Unassembled WGS sequence"/>
</dbReference>
<evidence type="ECO:0000313" key="4">
    <source>
        <dbReference type="Proteomes" id="UP001404956"/>
    </source>
</evidence>
<dbReference type="InterPro" id="IPR014756">
    <property type="entry name" value="Ig_E-set"/>
</dbReference>
<protein>
    <submittedName>
        <fullName evidence="3">Protein-methionine-sulfoxide reductase catalytic subunit MsrP</fullName>
    </submittedName>
</protein>
<dbReference type="RefSeq" id="WP_345454952.1">
    <property type="nucleotide sequence ID" value="NZ_BAABRV010000005.1"/>
</dbReference>
<evidence type="ECO:0000259" key="1">
    <source>
        <dbReference type="Pfam" id="PF00174"/>
    </source>
</evidence>
<dbReference type="PANTHER" id="PTHR19372">
    <property type="entry name" value="SULFITE REDUCTASE"/>
    <property type="match status" value="1"/>
</dbReference>
<dbReference type="PANTHER" id="PTHR19372:SF7">
    <property type="entry name" value="SULFITE OXIDASE, MITOCHONDRIAL"/>
    <property type="match status" value="1"/>
</dbReference>
<dbReference type="Pfam" id="PF00174">
    <property type="entry name" value="Oxidored_molyb"/>
    <property type="match status" value="1"/>
</dbReference>
<name>A0ABP9XF66_9DEIO</name>
<dbReference type="Gene3D" id="2.60.40.650">
    <property type="match status" value="1"/>
</dbReference>
<dbReference type="Pfam" id="PF03404">
    <property type="entry name" value="Mo-co_dimer"/>
    <property type="match status" value="1"/>
</dbReference>